<organism evidence="2 3">
    <name type="scientific">Novipirellula rosea</name>
    <dbReference type="NCBI Taxonomy" id="1031540"/>
    <lineage>
        <taxon>Bacteria</taxon>
        <taxon>Pseudomonadati</taxon>
        <taxon>Planctomycetota</taxon>
        <taxon>Planctomycetia</taxon>
        <taxon>Pirellulales</taxon>
        <taxon>Pirellulaceae</taxon>
        <taxon>Novipirellula</taxon>
    </lineage>
</organism>
<protein>
    <recommendedName>
        <fullName evidence="1">Helix-turn-helix domain-containing protein</fullName>
    </recommendedName>
</protein>
<accession>A0ABP8N9B0</accession>
<evidence type="ECO:0000313" key="2">
    <source>
        <dbReference type="EMBL" id="GAA4463501.1"/>
    </source>
</evidence>
<dbReference type="Pfam" id="PF12728">
    <property type="entry name" value="HTH_17"/>
    <property type="match status" value="1"/>
</dbReference>
<evidence type="ECO:0000259" key="1">
    <source>
        <dbReference type="Pfam" id="PF12728"/>
    </source>
</evidence>
<sequence>MANPTRSTVIESVDLDELISAICGSLIEALQPLLSESSEPRLVNGDRMSDLLGVSRPTLDRARAAGEIPSITIGSRRLYQPDAVIAALAAAHEKGAVTNVD</sequence>
<dbReference type="EMBL" id="BAABGA010000065">
    <property type="protein sequence ID" value="GAA4463501.1"/>
    <property type="molecule type" value="Genomic_DNA"/>
</dbReference>
<proteinExistence type="predicted"/>
<dbReference type="Proteomes" id="UP001500840">
    <property type="component" value="Unassembled WGS sequence"/>
</dbReference>
<comment type="caution">
    <text evidence="2">The sequence shown here is derived from an EMBL/GenBank/DDBJ whole genome shotgun (WGS) entry which is preliminary data.</text>
</comment>
<feature type="domain" description="Helix-turn-helix" evidence="1">
    <location>
        <begin position="49"/>
        <end position="89"/>
    </location>
</feature>
<dbReference type="InterPro" id="IPR009061">
    <property type="entry name" value="DNA-bd_dom_put_sf"/>
</dbReference>
<dbReference type="InterPro" id="IPR041657">
    <property type="entry name" value="HTH_17"/>
</dbReference>
<gene>
    <name evidence="2" type="ORF">GCM10023156_48700</name>
</gene>
<name>A0ABP8N9B0_9BACT</name>
<keyword evidence="3" id="KW-1185">Reference proteome</keyword>
<dbReference type="SUPFAM" id="SSF46955">
    <property type="entry name" value="Putative DNA-binding domain"/>
    <property type="match status" value="1"/>
</dbReference>
<reference evidence="3" key="1">
    <citation type="journal article" date="2019" name="Int. J. Syst. Evol. Microbiol.">
        <title>The Global Catalogue of Microorganisms (GCM) 10K type strain sequencing project: providing services to taxonomists for standard genome sequencing and annotation.</title>
        <authorList>
            <consortium name="The Broad Institute Genomics Platform"/>
            <consortium name="The Broad Institute Genome Sequencing Center for Infectious Disease"/>
            <person name="Wu L."/>
            <person name="Ma J."/>
        </authorList>
    </citation>
    <scope>NUCLEOTIDE SEQUENCE [LARGE SCALE GENOMIC DNA]</scope>
    <source>
        <strain evidence="3">JCM 17759</strain>
    </source>
</reference>
<evidence type="ECO:0000313" key="3">
    <source>
        <dbReference type="Proteomes" id="UP001500840"/>
    </source>
</evidence>